<dbReference type="Proteomes" id="UP000018144">
    <property type="component" value="Unassembled WGS sequence"/>
</dbReference>
<evidence type="ECO:0000256" key="1">
    <source>
        <dbReference type="SAM" id="Phobius"/>
    </source>
</evidence>
<reference evidence="2 3" key="1">
    <citation type="journal article" date="2013" name="PLoS Genet.">
        <title>The genome and development-dependent transcriptomes of Pyronema confluens: a window into fungal evolution.</title>
        <authorList>
            <person name="Traeger S."/>
            <person name="Altegoer F."/>
            <person name="Freitag M."/>
            <person name="Gabaldon T."/>
            <person name="Kempken F."/>
            <person name="Kumar A."/>
            <person name="Marcet-Houben M."/>
            <person name="Poggeler S."/>
            <person name="Stajich J.E."/>
            <person name="Nowrousian M."/>
        </authorList>
    </citation>
    <scope>NUCLEOTIDE SEQUENCE [LARGE SCALE GENOMIC DNA]</scope>
    <source>
        <strain evidence="3">CBS 100304</strain>
        <tissue evidence="2">Vegetative mycelium</tissue>
    </source>
</reference>
<keyword evidence="3" id="KW-1185">Reference proteome</keyword>
<keyword evidence="1" id="KW-0812">Transmembrane</keyword>
<evidence type="ECO:0000313" key="2">
    <source>
        <dbReference type="EMBL" id="CCX08883.1"/>
    </source>
</evidence>
<keyword evidence="1" id="KW-1133">Transmembrane helix</keyword>
<evidence type="ECO:0000313" key="3">
    <source>
        <dbReference type="Proteomes" id="UP000018144"/>
    </source>
</evidence>
<gene>
    <name evidence="2" type="ORF">PCON_08476</name>
</gene>
<name>U4L0M8_PYROM</name>
<keyword evidence="1" id="KW-0472">Membrane</keyword>
<protein>
    <submittedName>
        <fullName evidence="2">Uncharacterized protein</fullName>
    </submittedName>
</protein>
<organism evidence="2 3">
    <name type="scientific">Pyronema omphalodes (strain CBS 100304)</name>
    <name type="common">Pyronema confluens</name>
    <dbReference type="NCBI Taxonomy" id="1076935"/>
    <lineage>
        <taxon>Eukaryota</taxon>
        <taxon>Fungi</taxon>
        <taxon>Dikarya</taxon>
        <taxon>Ascomycota</taxon>
        <taxon>Pezizomycotina</taxon>
        <taxon>Pezizomycetes</taxon>
        <taxon>Pezizales</taxon>
        <taxon>Pyronemataceae</taxon>
        <taxon>Pyronema</taxon>
    </lineage>
</organism>
<dbReference type="EMBL" id="HF935434">
    <property type="protein sequence ID" value="CCX08883.1"/>
    <property type="molecule type" value="Genomic_DNA"/>
</dbReference>
<proteinExistence type="predicted"/>
<sequence>MVLYWLGRMIDIFSFWGLIFVWSGLRDFFVDYGFVGFFMRGIIERRSDGQWGGGVAAMESRRYFGRFTW</sequence>
<dbReference type="AlphaFoldDB" id="U4L0M8"/>
<accession>U4L0M8</accession>
<feature type="transmembrane region" description="Helical" evidence="1">
    <location>
        <begin position="12"/>
        <end position="38"/>
    </location>
</feature>